<dbReference type="InterPro" id="IPR036565">
    <property type="entry name" value="Mur-like_cat_sf"/>
</dbReference>
<dbReference type="GO" id="GO:0000287">
    <property type="term" value="F:magnesium ion binding"/>
    <property type="evidence" value="ECO:0007669"/>
    <property type="project" value="UniProtKB-UniRule"/>
</dbReference>
<dbReference type="Pfam" id="PF01225">
    <property type="entry name" value="Mur_ligase"/>
    <property type="match status" value="1"/>
</dbReference>
<dbReference type="HAMAP" id="MF_00208">
    <property type="entry name" value="MurE"/>
    <property type="match status" value="1"/>
</dbReference>
<evidence type="ECO:0000256" key="1">
    <source>
        <dbReference type="ARBA" id="ARBA00004752"/>
    </source>
</evidence>
<dbReference type="SUPFAM" id="SSF63418">
    <property type="entry name" value="MurE/MurF N-terminal domain"/>
    <property type="match status" value="1"/>
</dbReference>
<comment type="pathway">
    <text evidence="1 8 9">Cell wall biogenesis; peptidoglycan biosynthesis.</text>
</comment>
<dbReference type="AlphaFoldDB" id="M1ZBN7"/>
<keyword evidence="6 8" id="KW-0131">Cell cycle</keyword>
<keyword evidence="14" id="KW-1185">Reference proteome</keyword>
<dbReference type="EC" id="6.3.2.13" evidence="8"/>
<feature type="short sequence motif" description="Meso-diaminopimelate recognition motif" evidence="8">
    <location>
        <begin position="404"/>
        <end position="407"/>
    </location>
</feature>
<gene>
    <name evidence="8 13" type="primary">murE</name>
    <name evidence="13" type="ORF">CUESP1_1931</name>
</gene>
<accession>M1ZBN7</accession>
<evidence type="ECO:0000259" key="12">
    <source>
        <dbReference type="Pfam" id="PF08245"/>
    </source>
</evidence>
<dbReference type="Pfam" id="PF02875">
    <property type="entry name" value="Mur_ligase_C"/>
    <property type="match status" value="1"/>
</dbReference>
<feature type="domain" description="Mur ligase central" evidence="12">
    <location>
        <begin position="109"/>
        <end position="308"/>
    </location>
</feature>
<evidence type="ECO:0000256" key="5">
    <source>
        <dbReference type="ARBA" id="ARBA00022984"/>
    </source>
</evidence>
<dbReference type="InterPro" id="IPR035911">
    <property type="entry name" value="MurE/MurF_N"/>
</dbReference>
<keyword evidence="8" id="KW-0067">ATP-binding</keyword>
<dbReference type="Gene3D" id="3.40.1190.10">
    <property type="entry name" value="Mur-like, catalytic domain"/>
    <property type="match status" value="1"/>
</dbReference>
<evidence type="ECO:0000256" key="8">
    <source>
        <dbReference type="HAMAP-Rule" id="MF_00208"/>
    </source>
</evidence>
<comment type="PTM">
    <text evidence="8">Carboxylation is probably crucial for Mg(2+) binding and, consequently, for the gamma-phosphate positioning of ATP.</text>
</comment>
<reference evidence="13 14" key="1">
    <citation type="submission" date="2016-11" db="EMBL/GenBank/DDBJ databases">
        <authorList>
            <person name="Manzoor S."/>
        </authorList>
    </citation>
    <scope>NUCLEOTIDE SEQUENCE [LARGE SCALE GENOMIC DNA]</scope>
    <source>
        <strain evidence="13">Clostridium ultunense strain Esp</strain>
    </source>
</reference>
<comment type="caution">
    <text evidence="8">Lacks conserved residue(s) required for the propagation of feature annotation.</text>
</comment>
<keyword evidence="8 13" id="KW-0436">Ligase</keyword>
<dbReference type="InterPro" id="IPR005761">
    <property type="entry name" value="UDP-N-AcMur-Glu-dNH2Pim_ligase"/>
</dbReference>
<evidence type="ECO:0000256" key="4">
    <source>
        <dbReference type="ARBA" id="ARBA00022960"/>
    </source>
</evidence>
<dbReference type="GO" id="GO:0008360">
    <property type="term" value="P:regulation of cell shape"/>
    <property type="evidence" value="ECO:0007669"/>
    <property type="project" value="UniProtKB-KW"/>
</dbReference>
<feature type="binding site" evidence="8">
    <location>
        <begin position="153"/>
        <end position="154"/>
    </location>
    <ligand>
        <name>UDP-N-acetyl-alpha-D-muramoyl-L-alanyl-D-glutamate</name>
        <dbReference type="ChEBI" id="CHEBI:83900"/>
    </ligand>
</feature>
<keyword evidence="8" id="KW-0963">Cytoplasm</keyword>
<dbReference type="EMBL" id="LT669839">
    <property type="protein sequence ID" value="SHD77290.1"/>
    <property type="molecule type" value="Genomic_DNA"/>
</dbReference>
<feature type="binding site" evidence="8">
    <location>
        <begin position="404"/>
        <end position="407"/>
    </location>
    <ligand>
        <name>meso-2,6-diaminopimelate</name>
        <dbReference type="ChEBI" id="CHEBI:57791"/>
    </ligand>
</feature>
<feature type="binding site" evidence="8">
    <location>
        <begin position="111"/>
        <end position="117"/>
    </location>
    <ligand>
        <name>ATP</name>
        <dbReference type="ChEBI" id="CHEBI:30616"/>
    </ligand>
</feature>
<feature type="binding site" evidence="8">
    <location>
        <position position="380"/>
    </location>
    <ligand>
        <name>meso-2,6-diaminopimelate</name>
        <dbReference type="ChEBI" id="CHEBI:57791"/>
    </ligand>
</feature>
<dbReference type="SUPFAM" id="SSF53244">
    <property type="entry name" value="MurD-like peptide ligases, peptide-binding domain"/>
    <property type="match status" value="1"/>
</dbReference>
<dbReference type="GO" id="GO:0051301">
    <property type="term" value="P:cell division"/>
    <property type="evidence" value="ECO:0007669"/>
    <property type="project" value="UniProtKB-KW"/>
</dbReference>
<feature type="domain" description="Mur ligase C-terminal" evidence="11">
    <location>
        <begin position="331"/>
        <end position="458"/>
    </location>
</feature>
<dbReference type="GO" id="GO:0005524">
    <property type="term" value="F:ATP binding"/>
    <property type="evidence" value="ECO:0007669"/>
    <property type="project" value="UniProtKB-UniRule"/>
</dbReference>
<feature type="binding site" evidence="8">
    <location>
        <position position="460"/>
    </location>
    <ligand>
        <name>meso-2,6-diaminopimelate</name>
        <dbReference type="ChEBI" id="CHEBI:57791"/>
    </ligand>
</feature>
<evidence type="ECO:0000256" key="2">
    <source>
        <dbReference type="ARBA" id="ARBA00005898"/>
    </source>
</evidence>
<feature type="domain" description="Mur ligase N-terminal catalytic" evidence="10">
    <location>
        <begin position="23"/>
        <end position="95"/>
    </location>
</feature>
<keyword evidence="7 8" id="KW-0961">Cell wall biogenesis/degradation</keyword>
<feature type="binding site" evidence="8">
    <location>
        <position position="152"/>
    </location>
    <ligand>
        <name>UDP-N-acetyl-alpha-D-muramoyl-L-alanyl-D-glutamate</name>
        <dbReference type="ChEBI" id="CHEBI:83900"/>
    </ligand>
</feature>
<feature type="binding site" evidence="8">
    <location>
        <position position="30"/>
    </location>
    <ligand>
        <name>UDP-N-acetyl-alpha-D-muramoyl-L-alanyl-D-glutamate</name>
        <dbReference type="ChEBI" id="CHEBI:83900"/>
    </ligand>
</feature>
<dbReference type="RefSeq" id="WP_005585903.1">
    <property type="nucleotide sequence ID" value="NZ_LT669839.1"/>
</dbReference>
<protein>
    <recommendedName>
        <fullName evidence="8">UDP-N-acetylmuramoyl-L-alanyl-D-glutamate--2,6-diaminopimelate ligase</fullName>
        <ecNumber evidence="8">6.3.2.13</ecNumber>
    </recommendedName>
    <alternativeName>
        <fullName evidence="8">Meso-A2pm-adding enzyme</fullName>
    </alternativeName>
    <alternativeName>
        <fullName evidence="8">Meso-diaminopimelate-adding enzyme</fullName>
    </alternativeName>
    <alternativeName>
        <fullName evidence="8">UDP-MurNAc-L-Ala-D-Glu:meso-diaminopimelate ligase</fullName>
    </alternativeName>
    <alternativeName>
        <fullName evidence="8">UDP-MurNAc-tripeptide synthetase</fullName>
    </alternativeName>
    <alternativeName>
        <fullName evidence="8">UDP-N-acetylmuramyl-tripeptide synthetase</fullName>
    </alternativeName>
</protein>
<dbReference type="NCBIfam" id="NF001124">
    <property type="entry name" value="PRK00139.1-2"/>
    <property type="match status" value="1"/>
</dbReference>
<evidence type="ECO:0000313" key="13">
    <source>
        <dbReference type="EMBL" id="SHD77290.1"/>
    </source>
</evidence>
<comment type="cofactor">
    <cofactor evidence="8">
        <name>Mg(2+)</name>
        <dbReference type="ChEBI" id="CHEBI:18420"/>
    </cofactor>
</comment>
<dbReference type="GO" id="GO:0071555">
    <property type="term" value="P:cell wall organization"/>
    <property type="evidence" value="ECO:0007669"/>
    <property type="project" value="UniProtKB-KW"/>
</dbReference>
<organism evidence="13 14">
    <name type="scientific">[Clostridium] ultunense Esp</name>
    <dbReference type="NCBI Taxonomy" id="1288971"/>
    <lineage>
        <taxon>Bacteria</taxon>
        <taxon>Bacillati</taxon>
        <taxon>Bacillota</taxon>
        <taxon>Tissierellia</taxon>
        <taxon>Tissierellales</taxon>
        <taxon>Tepidimicrobiaceae</taxon>
        <taxon>Schnuerera</taxon>
    </lineage>
</organism>
<dbReference type="InterPro" id="IPR036615">
    <property type="entry name" value="Mur_ligase_C_dom_sf"/>
</dbReference>
<evidence type="ECO:0000259" key="11">
    <source>
        <dbReference type="Pfam" id="PF02875"/>
    </source>
</evidence>
<dbReference type="NCBIfam" id="TIGR01085">
    <property type="entry name" value="murE"/>
    <property type="match status" value="1"/>
</dbReference>
<feature type="modified residue" description="N6-carboxylysine" evidence="8">
    <location>
        <position position="220"/>
    </location>
</feature>
<dbReference type="InterPro" id="IPR000713">
    <property type="entry name" value="Mur_ligase_N"/>
</dbReference>
<dbReference type="InterPro" id="IPR004101">
    <property type="entry name" value="Mur_ligase_C"/>
</dbReference>
<name>M1ZBN7_9FIRM</name>
<dbReference type="PANTHER" id="PTHR23135">
    <property type="entry name" value="MUR LIGASE FAMILY MEMBER"/>
    <property type="match status" value="1"/>
</dbReference>
<dbReference type="SUPFAM" id="SSF53623">
    <property type="entry name" value="MurD-like peptide ligases, catalytic domain"/>
    <property type="match status" value="1"/>
</dbReference>
<comment type="similarity">
    <text evidence="2 8">Belongs to the MurCDEF family. MurE subfamily.</text>
</comment>
<dbReference type="PANTHER" id="PTHR23135:SF4">
    <property type="entry name" value="UDP-N-ACETYLMURAMOYL-L-ALANYL-D-GLUTAMATE--2,6-DIAMINOPIMELATE LIGASE MURE HOMOLOG, CHLOROPLASTIC"/>
    <property type="match status" value="1"/>
</dbReference>
<keyword evidence="4 8" id="KW-0133">Cell shape</keyword>
<comment type="catalytic activity">
    <reaction evidence="8">
        <text>UDP-N-acetyl-alpha-D-muramoyl-L-alanyl-D-glutamate + meso-2,6-diaminopimelate + ATP = UDP-N-acetyl-alpha-D-muramoyl-L-alanyl-gamma-D-glutamyl-meso-2,6-diaminopimelate + ADP + phosphate + H(+)</text>
        <dbReference type="Rhea" id="RHEA:23676"/>
        <dbReference type="ChEBI" id="CHEBI:15378"/>
        <dbReference type="ChEBI" id="CHEBI:30616"/>
        <dbReference type="ChEBI" id="CHEBI:43474"/>
        <dbReference type="ChEBI" id="CHEBI:57791"/>
        <dbReference type="ChEBI" id="CHEBI:83900"/>
        <dbReference type="ChEBI" id="CHEBI:83905"/>
        <dbReference type="ChEBI" id="CHEBI:456216"/>
        <dbReference type="EC" id="6.3.2.13"/>
    </reaction>
</comment>
<keyword evidence="8" id="KW-0547">Nucleotide-binding</keyword>
<evidence type="ECO:0000256" key="9">
    <source>
        <dbReference type="RuleBase" id="RU004135"/>
    </source>
</evidence>
<evidence type="ECO:0000256" key="7">
    <source>
        <dbReference type="ARBA" id="ARBA00023316"/>
    </source>
</evidence>
<dbReference type="InterPro" id="IPR013221">
    <property type="entry name" value="Mur_ligase_cen"/>
</dbReference>
<sequence length="487" mass="54431">MKLETIVDGYKCEILKGNKNIDIQGIQHDSRKISKDNMFIAIEGFTVDGHSYIDEAIGKGANCIVVQKDVKIDKDDITLIKVDDTIEALAKFSSKYFSEPSKELDLIGVTGTNGKTSTTYLIKSIFDKNYEKAGLIGTLGSIIDDNVVDIKNTTPESLTIQEHLRKMVDVNIGYCIMEVSSHSLDLKRVEYMDFQVGIFTNLTEDHLDYHITMENYYNSKLKLFNRTKKYNIINGDDPFGRRMLDDINISIPIITYGIEKNWDVYATDVNCHIKGVNFTLNTPKGSVPINLNLLGRFNVYNALAAASCGIAYNVDLPSIKIGIESVVGIKGRFEIVPVDEDFSVIIDFAHTPDGLEKVLTTIDQFAEGRKVVIFGAGGNRDRTKRPIMGETVAKHADLCIVTSDNPRFEDPDEIIKDIIVGVEKAKGKYIAITDRKEAIEFALLNAKPKDIILLAGKGHETYTIIKDKIISFDEKQIVLDILKNLDK</sequence>
<dbReference type="NCBIfam" id="NF001126">
    <property type="entry name" value="PRK00139.1-4"/>
    <property type="match status" value="1"/>
</dbReference>
<dbReference type="Proteomes" id="UP000245423">
    <property type="component" value="Chromosome 1"/>
</dbReference>
<dbReference type="Gene3D" id="3.40.1390.10">
    <property type="entry name" value="MurE/MurF, N-terminal domain"/>
    <property type="match status" value="1"/>
</dbReference>
<comment type="subcellular location">
    <subcellularLocation>
        <location evidence="8 9">Cytoplasm</location>
    </subcellularLocation>
</comment>
<feature type="binding site" evidence="8">
    <location>
        <position position="180"/>
    </location>
    <ligand>
        <name>UDP-N-acetyl-alpha-D-muramoyl-L-alanyl-D-glutamate</name>
        <dbReference type="ChEBI" id="CHEBI:83900"/>
    </ligand>
</feature>
<evidence type="ECO:0000313" key="14">
    <source>
        <dbReference type="Proteomes" id="UP000245423"/>
    </source>
</evidence>
<dbReference type="GO" id="GO:0005737">
    <property type="term" value="C:cytoplasm"/>
    <property type="evidence" value="ECO:0007669"/>
    <property type="project" value="UniProtKB-SubCell"/>
</dbReference>
<feature type="binding site" evidence="8">
    <location>
        <position position="188"/>
    </location>
    <ligand>
        <name>UDP-N-acetyl-alpha-D-muramoyl-L-alanyl-D-glutamate</name>
        <dbReference type="ChEBI" id="CHEBI:83900"/>
    </ligand>
</feature>
<keyword evidence="5 8" id="KW-0573">Peptidoglycan synthesis</keyword>
<dbReference type="GO" id="GO:0008765">
    <property type="term" value="F:UDP-N-acetylmuramoylalanyl-D-glutamate-2,6-diaminopimelate ligase activity"/>
    <property type="evidence" value="ECO:0007669"/>
    <property type="project" value="UniProtKB-UniRule"/>
</dbReference>
<dbReference type="GO" id="GO:0009252">
    <property type="term" value="P:peptidoglycan biosynthetic process"/>
    <property type="evidence" value="ECO:0007669"/>
    <property type="project" value="UniProtKB-UniRule"/>
</dbReference>
<dbReference type="HOGENOM" id="CLU_022291_4_1_9"/>
<dbReference type="UniPathway" id="UPA00219"/>
<evidence type="ECO:0000256" key="3">
    <source>
        <dbReference type="ARBA" id="ARBA00022618"/>
    </source>
</evidence>
<keyword evidence="8" id="KW-0460">Magnesium</keyword>
<proteinExistence type="inferred from homology"/>
<evidence type="ECO:0000259" key="10">
    <source>
        <dbReference type="Pfam" id="PF01225"/>
    </source>
</evidence>
<evidence type="ECO:0000256" key="6">
    <source>
        <dbReference type="ARBA" id="ARBA00023306"/>
    </source>
</evidence>
<comment type="function">
    <text evidence="8">Catalyzes the addition of meso-diaminopimelic acid to the nucleotide precursor UDP-N-acetylmuramoyl-L-alanyl-D-glutamate (UMAG) in the biosynthesis of bacterial cell-wall peptidoglycan.</text>
</comment>
<dbReference type="Gene3D" id="3.90.190.20">
    <property type="entry name" value="Mur ligase, C-terminal domain"/>
    <property type="match status" value="1"/>
</dbReference>
<keyword evidence="3 8" id="KW-0132">Cell division</keyword>
<feature type="binding site" evidence="8">
    <location>
        <position position="456"/>
    </location>
    <ligand>
        <name>meso-2,6-diaminopimelate</name>
        <dbReference type="ChEBI" id="CHEBI:57791"/>
    </ligand>
</feature>
<dbReference type="Pfam" id="PF08245">
    <property type="entry name" value="Mur_ligase_M"/>
    <property type="match status" value="1"/>
</dbReference>